<gene>
    <name evidence="2" type="ORF">IFJ97_02490</name>
</gene>
<comment type="caution">
    <text evidence="2">The sequence shown here is derived from an EMBL/GenBank/DDBJ whole genome shotgun (WGS) entry which is preliminary data.</text>
</comment>
<dbReference type="GO" id="GO:0016787">
    <property type="term" value="F:hydrolase activity"/>
    <property type="evidence" value="ECO:0007669"/>
    <property type="project" value="UniProtKB-KW"/>
</dbReference>
<protein>
    <submittedName>
        <fullName evidence="2">Alpha/beta hydrolase</fullName>
    </submittedName>
</protein>
<feature type="chain" id="PRO_5035244232" evidence="1">
    <location>
        <begin position="32"/>
        <end position="272"/>
    </location>
</feature>
<dbReference type="PANTHER" id="PTHR48098:SF6">
    <property type="entry name" value="FERRI-BACILLIBACTIN ESTERASE BESA"/>
    <property type="match status" value="1"/>
</dbReference>
<dbReference type="InterPro" id="IPR029058">
    <property type="entry name" value="AB_hydrolase_fold"/>
</dbReference>
<keyword evidence="2" id="KW-0378">Hydrolase</keyword>
<dbReference type="InterPro" id="IPR000801">
    <property type="entry name" value="Esterase-like"/>
</dbReference>
<evidence type="ECO:0000256" key="1">
    <source>
        <dbReference type="SAM" id="SignalP"/>
    </source>
</evidence>
<sequence length="272" mass="30978">MKGDLMRKRQLWPLSLTLVLPLLTAANPIVAGTDHARDVVDSQILQESRSLRIRLPQDYEGSQNRYPVLYLLDGEWSFEKFSPVVESLIQDESIPDLIIVAVENVDEHTRLRDFTPSQVEKYPGSGGAESFLLFIQKELVPYVDDAYRTKQPRLICGHSLAGLMSAYTFLNSPDLFAGSIASSPSFSWDNNLMVRSLGGFLKQGRFQDTFIYLAIGSDDFPTYLEAMERAVHIMEEEAPDTLRWEHMLYQNENHETVPDHSFPDGLKLFFNN</sequence>
<dbReference type="SUPFAM" id="SSF53474">
    <property type="entry name" value="alpha/beta-Hydrolases"/>
    <property type="match status" value="1"/>
</dbReference>
<name>A0A8J6YB49_9BACT</name>
<evidence type="ECO:0000313" key="2">
    <source>
        <dbReference type="EMBL" id="MBD3870211.1"/>
    </source>
</evidence>
<dbReference type="EMBL" id="JACXWA010000042">
    <property type="protein sequence ID" value="MBD3870211.1"/>
    <property type="molecule type" value="Genomic_DNA"/>
</dbReference>
<keyword evidence="1" id="KW-0732">Signal</keyword>
<dbReference type="Pfam" id="PF00756">
    <property type="entry name" value="Esterase"/>
    <property type="match status" value="1"/>
</dbReference>
<dbReference type="AlphaFoldDB" id="A0A8J6YB49"/>
<dbReference type="Gene3D" id="3.40.50.1820">
    <property type="entry name" value="alpha/beta hydrolase"/>
    <property type="match status" value="1"/>
</dbReference>
<evidence type="ECO:0000313" key="3">
    <source>
        <dbReference type="Proteomes" id="UP000598633"/>
    </source>
</evidence>
<proteinExistence type="predicted"/>
<organism evidence="2 3">
    <name type="scientific">Candidatus Sulfomarinibacter kjeldsenii</name>
    <dbReference type="NCBI Taxonomy" id="2885994"/>
    <lineage>
        <taxon>Bacteria</taxon>
        <taxon>Pseudomonadati</taxon>
        <taxon>Acidobacteriota</taxon>
        <taxon>Thermoanaerobaculia</taxon>
        <taxon>Thermoanaerobaculales</taxon>
        <taxon>Candidatus Sulfomarinibacteraceae</taxon>
        <taxon>Candidatus Sulfomarinibacter</taxon>
    </lineage>
</organism>
<feature type="signal peptide" evidence="1">
    <location>
        <begin position="1"/>
        <end position="31"/>
    </location>
</feature>
<dbReference type="Proteomes" id="UP000598633">
    <property type="component" value="Unassembled WGS sequence"/>
</dbReference>
<accession>A0A8J6YB49</accession>
<dbReference type="PANTHER" id="PTHR48098">
    <property type="entry name" value="ENTEROCHELIN ESTERASE-RELATED"/>
    <property type="match status" value="1"/>
</dbReference>
<dbReference type="InterPro" id="IPR050583">
    <property type="entry name" value="Mycobacterial_A85_antigen"/>
</dbReference>
<reference evidence="2 3" key="1">
    <citation type="submission" date="2020-08" db="EMBL/GenBank/DDBJ databases">
        <title>Acidobacteriota in marine sediments use diverse sulfur dissimilation pathways.</title>
        <authorList>
            <person name="Wasmund K."/>
        </authorList>
    </citation>
    <scope>NUCLEOTIDE SEQUENCE [LARGE SCALE GENOMIC DNA]</scope>
    <source>
        <strain evidence="2">MAG AM3-A</strain>
    </source>
</reference>